<dbReference type="GO" id="GO:0005506">
    <property type="term" value="F:iron ion binding"/>
    <property type="evidence" value="ECO:0007669"/>
    <property type="project" value="InterPro"/>
</dbReference>
<dbReference type="STRING" id="1094619.G4ZJK6"/>
<name>G4ZJK6_PHYSP</name>
<dbReference type="AlphaFoldDB" id="G4ZJK6"/>
<accession>G4ZJK6</accession>
<organism evidence="2 3">
    <name type="scientific">Phytophthora sojae (strain P6497)</name>
    <name type="common">Soybean stem and root rot agent</name>
    <name type="synonym">Phytophthora megasperma f. sp. glycines</name>
    <dbReference type="NCBI Taxonomy" id="1094619"/>
    <lineage>
        <taxon>Eukaryota</taxon>
        <taxon>Sar</taxon>
        <taxon>Stramenopiles</taxon>
        <taxon>Oomycota</taxon>
        <taxon>Peronosporomycetes</taxon>
        <taxon>Peronosporales</taxon>
        <taxon>Peronosporaceae</taxon>
        <taxon>Phytophthora</taxon>
    </lineage>
</organism>
<dbReference type="InParanoid" id="G4ZJK6"/>
<sequence length="95" mass="10176">MPVCCEGLVDYYDDPRKVSAVDKNAKDVGTGSITQQSIIVIDNLDNITIAIIFSNAPGCGDVMKLYLHMDEHDTIVDSLSTTIGCGAVGRLCSPR</sequence>
<dbReference type="Proteomes" id="UP000002640">
    <property type="component" value="Unassembled WGS sequence"/>
</dbReference>
<evidence type="ECO:0000259" key="1">
    <source>
        <dbReference type="Pfam" id="PF01592"/>
    </source>
</evidence>
<dbReference type="KEGG" id="psoj:PHYSODRAFT_503615"/>
<evidence type="ECO:0000313" key="2">
    <source>
        <dbReference type="EMBL" id="EGZ18871.1"/>
    </source>
</evidence>
<protein>
    <recommendedName>
        <fullName evidence="1">NIF system FeS cluster assembly NifU N-terminal domain-containing protein</fullName>
    </recommendedName>
</protein>
<evidence type="ECO:0000313" key="3">
    <source>
        <dbReference type="Proteomes" id="UP000002640"/>
    </source>
</evidence>
<gene>
    <name evidence="2" type="ORF">PHYSODRAFT_503615</name>
</gene>
<dbReference type="Pfam" id="PF01592">
    <property type="entry name" value="NifU_N"/>
    <property type="match status" value="1"/>
</dbReference>
<dbReference type="RefSeq" id="XP_009527929.1">
    <property type="nucleotide sequence ID" value="XM_009529634.1"/>
</dbReference>
<reference evidence="2 3" key="1">
    <citation type="journal article" date="2006" name="Science">
        <title>Phytophthora genome sequences uncover evolutionary origins and mechanisms of pathogenesis.</title>
        <authorList>
            <person name="Tyler B.M."/>
            <person name="Tripathy S."/>
            <person name="Zhang X."/>
            <person name="Dehal P."/>
            <person name="Jiang R.H."/>
            <person name="Aerts A."/>
            <person name="Arredondo F.D."/>
            <person name="Baxter L."/>
            <person name="Bensasson D."/>
            <person name="Beynon J.L."/>
            <person name="Chapman J."/>
            <person name="Damasceno C.M."/>
            <person name="Dorrance A.E."/>
            <person name="Dou D."/>
            <person name="Dickerman A.W."/>
            <person name="Dubchak I.L."/>
            <person name="Garbelotto M."/>
            <person name="Gijzen M."/>
            <person name="Gordon S.G."/>
            <person name="Govers F."/>
            <person name="Grunwald N.J."/>
            <person name="Huang W."/>
            <person name="Ivors K.L."/>
            <person name="Jones R.W."/>
            <person name="Kamoun S."/>
            <person name="Krampis K."/>
            <person name="Lamour K.H."/>
            <person name="Lee M.K."/>
            <person name="McDonald W.H."/>
            <person name="Medina M."/>
            <person name="Meijer H.J."/>
            <person name="Nordberg E.K."/>
            <person name="Maclean D.J."/>
            <person name="Ospina-Giraldo M.D."/>
            <person name="Morris P.F."/>
            <person name="Phuntumart V."/>
            <person name="Putnam N.H."/>
            <person name="Rash S."/>
            <person name="Rose J.K."/>
            <person name="Sakihama Y."/>
            <person name="Salamov A.A."/>
            <person name="Savidor A."/>
            <person name="Scheuring C.F."/>
            <person name="Smith B.M."/>
            <person name="Sobral B.W."/>
            <person name="Terry A."/>
            <person name="Torto-Alalibo T.A."/>
            <person name="Win J."/>
            <person name="Xu Z."/>
            <person name="Zhang H."/>
            <person name="Grigoriev I.V."/>
            <person name="Rokhsar D.S."/>
            <person name="Boore J.L."/>
        </authorList>
    </citation>
    <scope>NUCLEOTIDE SEQUENCE [LARGE SCALE GENOMIC DNA]</scope>
    <source>
        <strain evidence="2 3">P6497</strain>
    </source>
</reference>
<dbReference type="GO" id="GO:0051536">
    <property type="term" value="F:iron-sulfur cluster binding"/>
    <property type="evidence" value="ECO:0007669"/>
    <property type="project" value="InterPro"/>
</dbReference>
<feature type="domain" description="NIF system FeS cluster assembly NifU N-terminal" evidence="1">
    <location>
        <begin position="9"/>
        <end position="87"/>
    </location>
</feature>
<keyword evidence="3" id="KW-1185">Reference proteome</keyword>
<dbReference type="Gene3D" id="3.90.1010.10">
    <property type="match status" value="1"/>
</dbReference>
<dbReference type="EMBL" id="JH159154">
    <property type="protein sequence ID" value="EGZ18871.1"/>
    <property type="molecule type" value="Genomic_DNA"/>
</dbReference>
<dbReference type="GeneID" id="20658252"/>
<dbReference type="SUPFAM" id="SSF82649">
    <property type="entry name" value="SufE/NifU"/>
    <property type="match status" value="1"/>
</dbReference>
<dbReference type="InterPro" id="IPR002871">
    <property type="entry name" value="NIF_FeS_clus_asmbl_NifU_N"/>
</dbReference>
<dbReference type="GO" id="GO:0016226">
    <property type="term" value="P:iron-sulfur cluster assembly"/>
    <property type="evidence" value="ECO:0007669"/>
    <property type="project" value="InterPro"/>
</dbReference>
<proteinExistence type="predicted"/>
<dbReference type="PANTHER" id="PTHR10093">
    <property type="entry name" value="IRON-SULFUR CLUSTER ASSEMBLY ENZYME NIFU HOMOLOG"/>
    <property type="match status" value="1"/>
</dbReference>